<protein>
    <submittedName>
        <fullName evidence="1">Uncharacterized protein</fullName>
    </submittedName>
</protein>
<comment type="caution">
    <text evidence="1">The sequence shown here is derived from an EMBL/GenBank/DDBJ whole genome shotgun (WGS) entry which is preliminary data.</text>
</comment>
<keyword evidence="2" id="KW-1185">Reference proteome</keyword>
<proteinExistence type="predicted"/>
<sequence length="108" mass="12324">MLALVLYTVLLMAKTQQPYTSKEETSNFSDEERFVSDFSEAKKKKKVLRKMGLHIIPCLISLYVMSYIDRANIGNAKIEGMNEDLGLTGNQYNVVLSIFFVTYIIFGQ</sequence>
<accession>A0ACC1SR64</accession>
<name>A0ACC1SR64_9HYPO</name>
<reference evidence="1" key="1">
    <citation type="submission" date="2022-08" db="EMBL/GenBank/DDBJ databases">
        <title>Genome Sequence of Fusarium decemcellulare.</title>
        <authorList>
            <person name="Buettner E."/>
        </authorList>
    </citation>
    <scope>NUCLEOTIDE SEQUENCE</scope>
    <source>
        <strain evidence="1">Babe19</strain>
    </source>
</reference>
<gene>
    <name evidence="1" type="ORF">NM208_g2923</name>
</gene>
<dbReference type="Proteomes" id="UP001148629">
    <property type="component" value="Unassembled WGS sequence"/>
</dbReference>
<evidence type="ECO:0000313" key="1">
    <source>
        <dbReference type="EMBL" id="KAJ3544678.1"/>
    </source>
</evidence>
<dbReference type="EMBL" id="JANRMS010000184">
    <property type="protein sequence ID" value="KAJ3544678.1"/>
    <property type="molecule type" value="Genomic_DNA"/>
</dbReference>
<evidence type="ECO:0000313" key="2">
    <source>
        <dbReference type="Proteomes" id="UP001148629"/>
    </source>
</evidence>
<organism evidence="1 2">
    <name type="scientific">Fusarium decemcellulare</name>
    <dbReference type="NCBI Taxonomy" id="57161"/>
    <lineage>
        <taxon>Eukaryota</taxon>
        <taxon>Fungi</taxon>
        <taxon>Dikarya</taxon>
        <taxon>Ascomycota</taxon>
        <taxon>Pezizomycotina</taxon>
        <taxon>Sordariomycetes</taxon>
        <taxon>Hypocreomycetidae</taxon>
        <taxon>Hypocreales</taxon>
        <taxon>Nectriaceae</taxon>
        <taxon>Fusarium</taxon>
        <taxon>Fusarium decemcellulare species complex</taxon>
    </lineage>
</organism>